<dbReference type="CDD" id="cd00067">
    <property type="entry name" value="GAL4"/>
    <property type="match status" value="1"/>
</dbReference>
<reference evidence="3 4" key="1">
    <citation type="submission" date="2016-05" db="EMBL/GenBank/DDBJ databases">
        <title>Comparative analysis of secretome profiles of manganese(II)-oxidizing ascomycete fungi.</title>
        <authorList>
            <consortium name="DOE Joint Genome Institute"/>
            <person name="Zeiner C.A."/>
            <person name="Purvine S.O."/>
            <person name="Zink E.M."/>
            <person name="Wu S."/>
            <person name="Pasa-Tolic L."/>
            <person name="Chaput D.L."/>
            <person name="Haridas S."/>
            <person name="Grigoriev I.V."/>
            <person name="Santelli C.M."/>
            <person name="Hansel C.M."/>
        </authorList>
    </citation>
    <scope>NUCLEOTIDE SEQUENCE [LARGE SCALE GENOMIC DNA]</scope>
    <source>
        <strain evidence="3 4">SRC1lrK2f</strain>
    </source>
</reference>
<accession>A0A177DHR9</accession>
<proteinExistence type="predicted"/>
<dbReference type="OMA" id="WLHCDAI"/>
<dbReference type="GeneID" id="29121995"/>
<evidence type="ECO:0000256" key="1">
    <source>
        <dbReference type="ARBA" id="ARBA00023242"/>
    </source>
</evidence>
<feature type="domain" description="Zn(2)-C6 fungal-type" evidence="2">
    <location>
        <begin position="17"/>
        <end position="47"/>
    </location>
</feature>
<dbReference type="SMART" id="SM00066">
    <property type="entry name" value="GAL4"/>
    <property type="match status" value="1"/>
</dbReference>
<dbReference type="InterPro" id="IPR001138">
    <property type="entry name" value="Zn2Cys6_DnaBD"/>
</dbReference>
<dbReference type="AlphaFoldDB" id="A0A177DHR9"/>
<dbReference type="GO" id="GO:0008270">
    <property type="term" value="F:zinc ion binding"/>
    <property type="evidence" value="ECO:0007669"/>
    <property type="project" value="InterPro"/>
</dbReference>
<protein>
    <recommendedName>
        <fullName evidence="2">Zn(2)-C6 fungal-type domain-containing protein</fullName>
    </recommendedName>
</protein>
<dbReference type="CDD" id="cd12148">
    <property type="entry name" value="fungal_TF_MHR"/>
    <property type="match status" value="1"/>
</dbReference>
<evidence type="ECO:0000313" key="3">
    <source>
        <dbReference type="EMBL" id="OAG18642.1"/>
    </source>
</evidence>
<name>A0A177DHR9_ALTAL</name>
<dbReference type="SUPFAM" id="SSF57701">
    <property type="entry name" value="Zn2/Cys6 DNA-binding domain"/>
    <property type="match status" value="1"/>
</dbReference>
<evidence type="ECO:0000313" key="4">
    <source>
        <dbReference type="Proteomes" id="UP000077248"/>
    </source>
</evidence>
<dbReference type="PROSITE" id="PS00463">
    <property type="entry name" value="ZN2_CY6_FUNGAL_1"/>
    <property type="match status" value="1"/>
</dbReference>
<keyword evidence="4" id="KW-1185">Reference proteome</keyword>
<dbReference type="Pfam" id="PF00172">
    <property type="entry name" value="Zn_clus"/>
    <property type="match status" value="1"/>
</dbReference>
<keyword evidence="1" id="KW-0539">Nucleus</keyword>
<dbReference type="InterPro" id="IPR036864">
    <property type="entry name" value="Zn2-C6_fun-type_DNA-bd_sf"/>
</dbReference>
<dbReference type="RefSeq" id="XP_018384063.1">
    <property type="nucleotide sequence ID" value="XM_018536401.1"/>
</dbReference>
<sequence length="511" mass="56330">MSAIAGFIPVTAKAANVCLYCRVRKQKCDRTLPQCERCAVKGKVCDYTPYKEPPRLGDVDPEPSIISFEGCTHVDLSSRSTTALLHAVTVVADSKDASGSKAMLADTVYDILDQANVDISLVLEDFGPSIQQWCPIVPEDFLKDRQNHASYEQPPHEETYRPFLLLCLWLMSRRPCDNAEHITRCQLYRALKQSLAIFQSGTNVNISILQASMLLALYETSHGMSNQAFQTMSASVGILQLLQHSATKSANLVWTLEWIKPSLLMLDRVLTLTSPTHLPLALPSYHTTTQCISYNLAPEIPPHPPLGLASATSARKLHIRSTVALATSPALEYISSLVLNPPPQPNHAYDTATSSLTTCIQALVSKPEPHTWLHCDAIALAFCTNILLQEAQMRHLSSTLPVLAGRPHPEYEKVHLALKYARHMAWDMVKVGIQKINGEGESGEEGVGEVGRLPFAGLCCVVRAGVAVLKTREFYADGDCVEEKEVEGFKRVVELFAGRWGVGQLYLRTSK</sequence>
<dbReference type="PROSITE" id="PS50048">
    <property type="entry name" value="ZN2_CY6_FUNGAL_2"/>
    <property type="match status" value="1"/>
</dbReference>
<gene>
    <name evidence="3" type="ORF">CC77DRAFT_993115</name>
</gene>
<evidence type="ECO:0000259" key="2">
    <source>
        <dbReference type="PROSITE" id="PS50048"/>
    </source>
</evidence>
<dbReference type="VEuPathDB" id="FungiDB:CC77DRAFT_993115"/>
<organism evidence="3 4">
    <name type="scientific">Alternaria alternata</name>
    <name type="common">Alternaria rot fungus</name>
    <name type="synonym">Torula alternata</name>
    <dbReference type="NCBI Taxonomy" id="5599"/>
    <lineage>
        <taxon>Eukaryota</taxon>
        <taxon>Fungi</taxon>
        <taxon>Dikarya</taxon>
        <taxon>Ascomycota</taxon>
        <taxon>Pezizomycotina</taxon>
        <taxon>Dothideomycetes</taxon>
        <taxon>Pleosporomycetidae</taxon>
        <taxon>Pleosporales</taxon>
        <taxon>Pleosporineae</taxon>
        <taxon>Pleosporaceae</taxon>
        <taxon>Alternaria</taxon>
        <taxon>Alternaria sect. Alternaria</taxon>
        <taxon>Alternaria alternata complex</taxon>
    </lineage>
</organism>
<dbReference type="GO" id="GO:0000981">
    <property type="term" value="F:DNA-binding transcription factor activity, RNA polymerase II-specific"/>
    <property type="evidence" value="ECO:0007669"/>
    <property type="project" value="InterPro"/>
</dbReference>
<dbReference type="KEGG" id="aalt:CC77DRAFT_993115"/>
<dbReference type="Proteomes" id="UP000077248">
    <property type="component" value="Unassembled WGS sequence"/>
</dbReference>
<dbReference type="EMBL" id="KV441483">
    <property type="protein sequence ID" value="OAG18642.1"/>
    <property type="molecule type" value="Genomic_DNA"/>
</dbReference>
<dbReference type="Gene3D" id="4.10.240.10">
    <property type="entry name" value="Zn(2)-C6 fungal-type DNA-binding domain"/>
    <property type="match status" value="1"/>
</dbReference>